<dbReference type="CDD" id="cd17321">
    <property type="entry name" value="MFS_MMR_MDR_like"/>
    <property type="match status" value="1"/>
</dbReference>
<evidence type="ECO:0000256" key="4">
    <source>
        <dbReference type="ARBA" id="ARBA00022692"/>
    </source>
</evidence>
<dbReference type="Gene3D" id="1.20.1720.10">
    <property type="entry name" value="Multidrug resistance protein D"/>
    <property type="match status" value="1"/>
</dbReference>
<feature type="transmembrane region" description="Helical" evidence="8">
    <location>
        <begin position="510"/>
        <end position="532"/>
    </location>
</feature>
<feature type="transmembrane region" description="Helical" evidence="8">
    <location>
        <begin position="412"/>
        <end position="435"/>
    </location>
</feature>
<feature type="transmembrane region" description="Helical" evidence="8">
    <location>
        <begin position="231"/>
        <end position="251"/>
    </location>
</feature>
<accession>A0ABR6UDP3</accession>
<name>A0ABR6UDP3_9ACTN</name>
<feature type="transmembrane region" description="Helical" evidence="8">
    <location>
        <begin position="29"/>
        <end position="54"/>
    </location>
</feature>
<comment type="caution">
    <text evidence="10">The sequence shown here is derived from an EMBL/GenBank/DDBJ whole genome shotgun (WGS) entry which is preliminary data.</text>
</comment>
<dbReference type="PANTHER" id="PTHR42718">
    <property type="entry name" value="MAJOR FACILITATOR SUPERFAMILY MULTIDRUG TRANSPORTER MFSC"/>
    <property type="match status" value="1"/>
</dbReference>
<evidence type="ECO:0000256" key="2">
    <source>
        <dbReference type="ARBA" id="ARBA00022448"/>
    </source>
</evidence>
<feature type="transmembrane region" description="Helical" evidence="8">
    <location>
        <begin position="126"/>
        <end position="144"/>
    </location>
</feature>
<feature type="domain" description="Major facilitator superfamily (MFS) profile" evidence="9">
    <location>
        <begin position="30"/>
        <end position="536"/>
    </location>
</feature>
<feature type="transmembrane region" description="Helical" evidence="8">
    <location>
        <begin position="197"/>
        <end position="219"/>
    </location>
</feature>
<keyword evidence="5 8" id="KW-1133">Transmembrane helix</keyword>
<comment type="subcellular location">
    <subcellularLocation>
        <location evidence="1">Cell membrane</location>
        <topology evidence="1">Multi-pass membrane protein</topology>
    </subcellularLocation>
</comment>
<gene>
    <name evidence="10" type="ORF">H7344_19390</name>
</gene>
<keyword evidence="2" id="KW-0813">Transport</keyword>
<dbReference type="SUPFAM" id="SSF103473">
    <property type="entry name" value="MFS general substrate transporter"/>
    <property type="match status" value="1"/>
</dbReference>
<evidence type="ECO:0000256" key="6">
    <source>
        <dbReference type="ARBA" id="ARBA00023136"/>
    </source>
</evidence>
<dbReference type="EMBL" id="JACMYC010000022">
    <property type="protein sequence ID" value="MBC2962458.1"/>
    <property type="molecule type" value="Genomic_DNA"/>
</dbReference>
<evidence type="ECO:0000259" key="9">
    <source>
        <dbReference type="PROSITE" id="PS50850"/>
    </source>
</evidence>
<evidence type="ECO:0000313" key="10">
    <source>
        <dbReference type="EMBL" id="MBC2962458.1"/>
    </source>
</evidence>
<keyword evidence="4 8" id="KW-0812">Transmembrane</keyword>
<feature type="transmembrane region" description="Helical" evidence="8">
    <location>
        <begin position="263"/>
        <end position="280"/>
    </location>
</feature>
<dbReference type="InterPro" id="IPR036259">
    <property type="entry name" value="MFS_trans_sf"/>
</dbReference>
<keyword evidence="11" id="KW-1185">Reference proteome</keyword>
<evidence type="ECO:0000313" key="11">
    <source>
        <dbReference type="Proteomes" id="UP000604001"/>
    </source>
</evidence>
<dbReference type="Pfam" id="PF07690">
    <property type="entry name" value="MFS_1"/>
    <property type="match status" value="1"/>
</dbReference>
<evidence type="ECO:0000256" key="8">
    <source>
        <dbReference type="SAM" id="Phobius"/>
    </source>
</evidence>
<dbReference type="RefSeq" id="WP_186347635.1">
    <property type="nucleotide sequence ID" value="NZ_BMMR01000001.1"/>
</dbReference>
<reference evidence="10 11" key="1">
    <citation type="submission" date="2020-08" db="EMBL/GenBank/DDBJ databases">
        <title>novel species in genus Nocardioides.</title>
        <authorList>
            <person name="Zhang G."/>
        </authorList>
    </citation>
    <scope>NUCLEOTIDE SEQUENCE [LARGE SCALE GENOMIC DNA]</scope>
    <source>
        <strain evidence="10 11">SC8A-24</strain>
    </source>
</reference>
<protein>
    <submittedName>
        <fullName evidence="10">MFS transporter</fullName>
    </submittedName>
</protein>
<feature type="transmembrane region" description="Helical" evidence="8">
    <location>
        <begin position="301"/>
        <end position="324"/>
    </location>
</feature>
<feature type="transmembrane region" description="Helical" evidence="8">
    <location>
        <begin position="364"/>
        <end position="383"/>
    </location>
</feature>
<feature type="transmembrane region" description="Helical" evidence="8">
    <location>
        <begin position="336"/>
        <end position="357"/>
    </location>
</feature>
<feature type="compositionally biased region" description="Low complexity" evidence="7">
    <location>
        <begin position="1"/>
        <end position="15"/>
    </location>
</feature>
<evidence type="ECO:0000256" key="1">
    <source>
        <dbReference type="ARBA" id="ARBA00004651"/>
    </source>
</evidence>
<sequence length="551" mass="56420">MSDPTTTEPAAGGTPVAEPASGRSQHLGWALVLISVAQLMVVLDASIANIALPYIGADLDIGDANLTWIVTGYALAFGGLLLLGGRLGDLYGRRRIFILGLLVFSVASLLGGFATNEPLLLGARGLQGLGAALASPAALALITTTFPAGPKRNRAFAVYAAMSGAGAAVGLILGGWLTGLDSVFGIDSLLGVDLNGWRLTFLINVPIGIAAALLAPRFLPESESHPGQLDVPGALTGTLGLLALVFGFTRAGEEAHGWGDPTTIASLVAGVALLAAFAVVESRVSHPLLPVRILQSRTRATSFVVMMLVPAAMFAMFYFLSLFIQQVVGYSPLRTGFAFLPFSLGIVLGAGISSNLVSRIDARYIAGTGTLMAAVALFGFSRLDVDDSASALLQAAASGGHVGSDLNYWASLFPFIVLMAVGMGLTFVPMTLTAVHHVKAEDSGIGSGVLNTMQQVGGALGLAVLSTVSLHFATRTGDDLAPRLAEASGGRLDPEAVGGLTFVGSFTDGASAAFLTGSVMILIGSALIWTLLDVKHTELATDGPEGGVHVG</sequence>
<dbReference type="PANTHER" id="PTHR42718:SF46">
    <property type="entry name" value="BLR6921 PROTEIN"/>
    <property type="match status" value="1"/>
</dbReference>
<dbReference type="Gene3D" id="1.20.1250.20">
    <property type="entry name" value="MFS general substrate transporter like domains"/>
    <property type="match status" value="1"/>
</dbReference>
<feature type="transmembrane region" description="Helical" evidence="8">
    <location>
        <begin position="156"/>
        <end position="177"/>
    </location>
</feature>
<proteinExistence type="predicted"/>
<evidence type="ECO:0000256" key="3">
    <source>
        <dbReference type="ARBA" id="ARBA00022475"/>
    </source>
</evidence>
<dbReference type="Proteomes" id="UP000604001">
    <property type="component" value="Unassembled WGS sequence"/>
</dbReference>
<feature type="region of interest" description="Disordered" evidence="7">
    <location>
        <begin position="1"/>
        <end position="21"/>
    </location>
</feature>
<evidence type="ECO:0000256" key="5">
    <source>
        <dbReference type="ARBA" id="ARBA00022989"/>
    </source>
</evidence>
<dbReference type="InterPro" id="IPR011701">
    <property type="entry name" value="MFS"/>
</dbReference>
<organism evidence="10 11">
    <name type="scientific">Nocardioides deserti</name>
    <dbReference type="NCBI Taxonomy" id="1588644"/>
    <lineage>
        <taxon>Bacteria</taxon>
        <taxon>Bacillati</taxon>
        <taxon>Actinomycetota</taxon>
        <taxon>Actinomycetes</taxon>
        <taxon>Propionibacteriales</taxon>
        <taxon>Nocardioidaceae</taxon>
        <taxon>Nocardioides</taxon>
    </lineage>
</organism>
<feature type="transmembrane region" description="Helical" evidence="8">
    <location>
        <begin position="456"/>
        <end position="474"/>
    </location>
</feature>
<dbReference type="InterPro" id="IPR020846">
    <property type="entry name" value="MFS_dom"/>
</dbReference>
<evidence type="ECO:0000256" key="7">
    <source>
        <dbReference type="SAM" id="MobiDB-lite"/>
    </source>
</evidence>
<keyword evidence="3" id="KW-1003">Cell membrane</keyword>
<dbReference type="PROSITE" id="PS50850">
    <property type="entry name" value="MFS"/>
    <property type="match status" value="1"/>
</dbReference>
<keyword evidence="6 8" id="KW-0472">Membrane</keyword>
<feature type="transmembrane region" description="Helical" evidence="8">
    <location>
        <begin position="66"/>
        <end position="84"/>
    </location>
</feature>
<feature type="transmembrane region" description="Helical" evidence="8">
    <location>
        <begin position="96"/>
        <end position="114"/>
    </location>
</feature>